<dbReference type="NCBIfam" id="NF007877">
    <property type="entry name" value="PRK10581.1"/>
    <property type="match status" value="1"/>
</dbReference>
<comment type="caution">
    <text evidence="8">The sequence shown here is derived from an EMBL/GenBank/DDBJ whole genome shotgun (WGS) entry which is preliminary data.</text>
</comment>
<organism evidence="8 9">
    <name type="scientific">Kushneria sinocarnis</name>
    <dbReference type="NCBI Taxonomy" id="595502"/>
    <lineage>
        <taxon>Bacteria</taxon>
        <taxon>Pseudomonadati</taxon>
        <taxon>Pseudomonadota</taxon>
        <taxon>Gammaproteobacteria</taxon>
        <taxon>Oceanospirillales</taxon>
        <taxon>Halomonadaceae</taxon>
        <taxon>Kushneria</taxon>
    </lineage>
</organism>
<keyword evidence="5" id="KW-0460">Magnesium</keyword>
<evidence type="ECO:0000256" key="5">
    <source>
        <dbReference type="ARBA" id="ARBA00022842"/>
    </source>
</evidence>
<dbReference type="EMBL" id="RBIN01000001">
    <property type="protein sequence ID" value="RKR07372.1"/>
    <property type="molecule type" value="Genomic_DNA"/>
</dbReference>
<dbReference type="SFLD" id="SFLDS00005">
    <property type="entry name" value="Isoprenoid_Synthase_Type_I"/>
    <property type="match status" value="1"/>
</dbReference>
<keyword evidence="9" id="KW-1185">Reference proteome</keyword>
<sequence>MSDAARDPAAQRIEALMQHCRQRCERRLVRLFDEAPGPAPRLEQAMRYGVLGGGKRLRPVLVYAAGRTLGAGDEALDAPAAAVELIHAYSLVHDDLPSMDDDALRRGQPTCHRAFDEATALLAGDALQSLAFEVLTAGETPRAAAMVATLAQAAGRGGMAGGQALDLAAVGGRLDVEQLMAVHRHKTGALIRAAVRLGGLAAAAGDDPRLEALDRYAAAIGLAFQIQDDILDVTGDAEVTGKTQGADAARDKPTYPALLGLDEARRQAQALVDEGCSALAGLDAQPLIDLARYMVERNH</sequence>
<dbReference type="SUPFAM" id="SSF48576">
    <property type="entry name" value="Terpenoid synthases"/>
    <property type="match status" value="1"/>
</dbReference>
<evidence type="ECO:0000256" key="4">
    <source>
        <dbReference type="ARBA" id="ARBA00022723"/>
    </source>
</evidence>
<evidence type="ECO:0000256" key="1">
    <source>
        <dbReference type="ARBA" id="ARBA00001946"/>
    </source>
</evidence>
<keyword evidence="6" id="KW-0414">Isoprene biosynthesis</keyword>
<comment type="cofactor">
    <cofactor evidence="1">
        <name>Mg(2+)</name>
        <dbReference type="ChEBI" id="CHEBI:18420"/>
    </cofactor>
</comment>
<comment type="similarity">
    <text evidence="2 7">Belongs to the FPP/GGPP synthase family.</text>
</comment>
<keyword evidence="3 7" id="KW-0808">Transferase</keyword>
<dbReference type="GO" id="GO:0004659">
    <property type="term" value="F:prenyltransferase activity"/>
    <property type="evidence" value="ECO:0007669"/>
    <property type="project" value="InterPro"/>
</dbReference>
<keyword evidence="4" id="KW-0479">Metal-binding</keyword>
<reference evidence="8 9" key="1">
    <citation type="submission" date="2018-10" db="EMBL/GenBank/DDBJ databases">
        <title>Genomic Encyclopedia of Type Strains, Phase IV (KMG-IV): sequencing the most valuable type-strain genomes for metagenomic binning, comparative biology and taxonomic classification.</title>
        <authorList>
            <person name="Goeker M."/>
        </authorList>
    </citation>
    <scope>NUCLEOTIDE SEQUENCE [LARGE SCALE GENOMIC DNA]</scope>
    <source>
        <strain evidence="8 9">DSM 23229</strain>
    </source>
</reference>
<dbReference type="InterPro" id="IPR033749">
    <property type="entry name" value="Polyprenyl_synt_CS"/>
</dbReference>
<dbReference type="InterPro" id="IPR053378">
    <property type="entry name" value="Prenyl_diphosphate_synthase"/>
</dbReference>
<dbReference type="Proteomes" id="UP000281975">
    <property type="component" value="Unassembled WGS sequence"/>
</dbReference>
<dbReference type="PROSITE" id="PS00723">
    <property type="entry name" value="POLYPRENYL_SYNTHASE_1"/>
    <property type="match status" value="1"/>
</dbReference>
<dbReference type="AlphaFoldDB" id="A0A420X0P3"/>
<accession>A0A420X0P3</accession>
<evidence type="ECO:0000256" key="2">
    <source>
        <dbReference type="ARBA" id="ARBA00006706"/>
    </source>
</evidence>
<dbReference type="PROSITE" id="PS00444">
    <property type="entry name" value="POLYPRENYL_SYNTHASE_2"/>
    <property type="match status" value="1"/>
</dbReference>
<dbReference type="CDD" id="cd00685">
    <property type="entry name" value="Trans_IPPS_HT"/>
    <property type="match status" value="1"/>
</dbReference>
<proteinExistence type="inferred from homology"/>
<dbReference type="GO" id="GO:0005737">
    <property type="term" value="C:cytoplasm"/>
    <property type="evidence" value="ECO:0007669"/>
    <property type="project" value="UniProtKB-ARBA"/>
</dbReference>
<evidence type="ECO:0000256" key="7">
    <source>
        <dbReference type="RuleBase" id="RU004466"/>
    </source>
</evidence>
<gene>
    <name evidence="8" type="ORF">C7446_0184</name>
</gene>
<dbReference type="PANTHER" id="PTHR43281">
    <property type="entry name" value="FARNESYL DIPHOSPHATE SYNTHASE"/>
    <property type="match status" value="1"/>
</dbReference>
<dbReference type="Gene3D" id="1.10.600.10">
    <property type="entry name" value="Farnesyl Diphosphate Synthase"/>
    <property type="match status" value="1"/>
</dbReference>
<protein>
    <submittedName>
        <fullName evidence="8">Farnesyl-diphosphate synthase</fullName>
    </submittedName>
</protein>
<dbReference type="Pfam" id="PF00348">
    <property type="entry name" value="polyprenyl_synt"/>
    <property type="match status" value="1"/>
</dbReference>
<evidence type="ECO:0000256" key="6">
    <source>
        <dbReference type="ARBA" id="ARBA00023229"/>
    </source>
</evidence>
<dbReference type="PANTHER" id="PTHR43281:SF1">
    <property type="entry name" value="FARNESYL DIPHOSPHATE SYNTHASE"/>
    <property type="match status" value="1"/>
</dbReference>
<dbReference type="GO" id="GO:0046872">
    <property type="term" value="F:metal ion binding"/>
    <property type="evidence" value="ECO:0007669"/>
    <property type="project" value="UniProtKB-KW"/>
</dbReference>
<dbReference type="SFLD" id="SFLDG01017">
    <property type="entry name" value="Polyprenyl_Transferase_Like"/>
    <property type="match status" value="1"/>
</dbReference>
<dbReference type="FunFam" id="1.10.600.10:FF:000001">
    <property type="entry name" value="Geranylgeranyl diphosphate synthase"/>
    <property type="match status" value="1"/>
</dbReference>
<dbReference type="GO" id="GO:0008654">
    <property type="term" value="P:phospholipid biosynthetic process"/>
    <property type="evidence" value="ECO:0007669"/>
    <property type="project" value="UniProtKB-ARBA"/>
</dbReference>
<dbReference type="InterPro" id="IPR008949">
    <property type="entry name" value="Isoprenoid_synthase_dom_sf"/>
</dbReference>
<evidence type="ECO:0000256" key="3">
    <source>
        <dbReference type="ARBA" id="ARBA00022679"/>
    </source>
</evidence>
<evidence type="ECO:0000313" key="8">
    <source>
        <dbReference type="EMBL" id="RKR07372.1"/>
    </source>
</evidence>
<dbReference type="GO" id="GO:0016114">
    <property type="term" value="P:terpenoid biosynthetic process"/>
    <property type="evidence" value="ECO:0007669"/>
    <property type="project" value="UniProtKB-ARBA"/>
</dbReference>
<dbReference type="NCBIfam" id="NF045485">
    <property type="entry name" value="FPPsyn"/>
    <property type="match status" value="1"/>
</dbReference>
<dbReference type="InterPro" id="IPR000092">
    <property type="entry name" value="Polyprenyl_synt"/>
</dbReference>
<evidence type="ECO:0000313" key="9">
    <source>
        <dbReference type="Proteomes" id="UP000281975"/>
    </source>
</evidence>
<name>A0A420X0P3_9GAMM</name>